<comment type="pathway">
    <text evidence="1">Metabolic intermediate biosynthesis; chorismate biosynthesis; chorismate from D-erythrose 4-phosphate and phosphoenolpyruvate: step 4/7.</text>
</comment>
<reference evidence="4 5" key="1">
    <citation type="submission" date="2019-12" db="EMBL/GenBank/DDBJ databases">
        <title>Nesterenkonia muleiensis sp. nov., a novel actinobacterium isolated from sap of Populus euphratica.</title>
        <authorList>
            <person name="Wang R."/>
        </authorList>
    </citation>
    <scope>NUCLEOTIDE SEQUENCE [LARGE SCALE GENOMIC DNA]</scope>
    <source>
        <strain evidence="4 5">F10</strain>
    </source>
</reference>
<dbReference type="Pfam" id="PF08501">
    <property type="entry name" value="Shikimate_dh_N"/>
    <property type="match status" value="1"/>
</dbReference>
<comment type="caution">
    <text evidence="4">The sequence shown here is derived from an EMBL/GenBank/DDBJ whole genome shotgun (WGS) entry which is preliminary data.</text>
</comment>
<keyword evidence="4" id="KW-0560">Oxidoreductase</keyword>
<name>A0A7K1UM13_9MICC</name>
<dbReference type="PANTHER" id="PTHR21089:SF1">
    <property type="entry name" value="BIFUNCTIONAL 3-DEHYDROQUINATE DEHYDRATASE_SHIKIMATE DEHYDROGENASE, CHLOROPLASTIC"/>
    <property type="match status" value="1"/>
</dbReference>
<dbReference type="EC" id="1.1.1.25" evidence="4"/>
<evidence type="ECO:0000256" key="1">
    <source>
        <dbReference type="ARBA" id="ARBA00004871"/>
    </source>
</evidence>
<accession>A0A7K1UM13</accession>
<evidence type="ECO:0000313" key="5">
    <source>
        <dbReference type="Proteomes" id="UP000460157"/>
    </source>
</evidence>
<sequence>MSRRAAHLRAAVLGSPISHSKSPQLHSAAYQHLGVDLSYTRIEVPESALTGFLSGEGAEPGWAGWSVTMPLKAAMLPHMTTVSRRVDLLGVLNTVVVAEDEQGGRTLHGENTDVDGITNALREQGVTRDEPAAGVFAVLGAGGTAAAALAAAAELNFAEARVYARSPEKAAAAAPLAEQLGLPLIIRRLDQLGEDLHGNLLDVVVSTLPPRAADSLVSQLPPGGPVAPALLDVAYDPWPSALAQAWAERDWTVISGLDMLLHQAVKQVELFTTGTPNPADKLPFEDHGAMVDRMRAAIGLPVPGGGGSPLG</sequence>
<dbReference type="Proteomes" id="UP000460157">
    <property type="component" value="Unassembled WGS sequence"/>
</dbReference>
<evidence type="ECO:0000313" key="4">
    <source>
        <dbReference type="EMBL" id="MVT27091.1"/>
    </source>
</evidence>
<keyword evidence="2" id="KW-0028">Amino-acid biosynthesis</keyword>
<dbReference type="NCBIfam" id="NF001311">
    <property type="entry name" value="PRK00258.1-3"/>
    <property type="match status" value="1"/>
</dbReference>
<dbReference type="Gene3D" id="3.40.50.720">
    <property type="entry name" value="NAD(P)-binding Rossmann-like Domain"/>
    <property type="match status" value="1"/>
</dbReference>
<keyword evidence="5" id="KW-1185">Reference proteome</keyword>
<dbReference type="GO" id="GO:0009423">
    <property type="term" value="P:chorismate biosynthetic process"/>
    <property type="evidence" value="ECO:0007669"/>
    <property type="project" value="TreeGrafter"/>
</dbReference>
<dbReference type="GO" id="GO:0009073">
    <property type="term" value="P:aromatic amino acid family biosynthetic process"/>
    <property type="evidence" value="ECO:0007669"/>
    <property type="project" value="UniProtKB-KW"/>
</dbReference>
<dbReference type="GO" id="GO:0005829">
    <property type="term" value="C:cytosol"/>
    <property type="evidence" value="ECO:0007669"/>
    <property type="project" value="TreeGrafter"/>
</dbReference>
<gene>
    <name evidence="4" type="ORF">GNZ21_12135</name>
</gene>
<dbReference type="RefSeq" id="WP_157324716.1">
    <property type="nucleotide sequence ID" value="NZ_BMFX01000012.1"/>
</dbReference>
<dbReference type="InterPro" id="IPR036291">
    <property type="entry name" value="NAD(P)-bd_dom_sf"/>
</dbReference>
<dbReference type="InterPro" id="IPR022893">
    <property type="entry name" value="Shikimate_DH_fam"/>
</dbReference>
<dbReference type="EMBL" id="WRPM01000088">
    <property type="protein sequence ID" value="MVT27091.1"/>
    <property type="molecule type" value="Genomic_DNA"/>
</dbReference>
<organism evidence="4 5">
    <name type="scientific">Nesterenkonia alkaliphila</name>
    <dbReference type="NCBI Taxonomy" id="1463631"/>
    <lineage>
        <taxon>Bacteria</taxon>
        <taxon>Bacillati</taxon>
        <taxon>Actinomycetota</taxon>
        <taxon>Actinomycetes</taxon>
        <taxon>Micrococcales</taxon>
        <taxon>Micrococcaceae</taxon>
        <taxon>Nesterenkonia</taxon>
    </lineage>
</organism>
<evidence type="ECO:0000256" key="2">
    <source>
        <dbReference type="ARBA" id="ARBA00023141"/>
    </source>
</evidence>
<dbReference type="GO" id="GO:0004764">
    <property type="term" value="F:shikimate 3-dehydrogenase (NADP+) activity"/>
    <property type="evidence" value="ECO:0007669"/>
    <property type="project" value="UniProtKB-EC"/>
</dbReference>
<dbReference type="InterPro" id="IPR013708">
    <property type="entry name" value="Shikimate_DH-bd_N"/>
</dbReference>
<dbReference type="AlphaFoldDB" id="A0A7K1UM13"/>
<keyword evidence="2" id="KW-0057">Aromatic amino acid biosynthesis</keyword>
<dbReference type="OrthoDB" id="9776868at2"/>
<dbReference type="GO" id="GO:0050661">
    <property type="term" value="F:NADP binding"/>
    <property type="evidence" value="ECO:0007669"/>
    <property type="project" value="TreeGrafter"/>
</dbReference>
<protein>
    <submittedName>
        <fullName evidence="4">Shikimate dehydrogenase</fullName>
        <ecNumber evidence="4">1.1.1.25</ecNumber>
    </submittedName>
</protein>
<dbReference type="Gene3D" id="3.40.50.10860">
    <property type="entry name" value="Leucine Dehydrogenase, chain A, domain 1"/>
    <property type="match status" value="1"/>
</dbReference>
<dbReference type="PANTHER" id="PTHR21089">
    <property type="entry name" value="SHIKIMATE DEHYDROGENASE"/>
    <property type="match status" value="1"/>
</dbReference>
<feature type="domain" description="Shikimate dehydrogenase substrate binding N-terminal" evidence="3">
    <location>
        <begin position="12"/>
        <end position="95"/>
    </location>
</feature>
<dbReference type="GO" id="GO:0019632">
    <property type="term" value="P:shikimate metabolic process"/>
    <property type="evidence" value="ECO:0007669"/>
    <property type="project" value="TreeGrafter"/>
</dbReference>
<dbReference type="SUPFAM" id="SSF53223">
    <property type="entry name" value="Aminoacid dehydrogenase-like, N-terminal domain"/>
    <property type="match status" value="1"/>
</dbReference>
<dbReference type="InterPro" id="IPR046346">
    <property type="entry name" value="Aminoacid_DH-like_N_sf"/>
</dbReference>
<evidence type="ECO:0000259" key="3">
    <source>
        <dbReference type="Pfam" id="PF08501"/>
    </source>
</evidence>
<proteinExistence type="predicted"/>
<dbReference type="SUPFAM" id="SSF51735">
    <property type="entry name" value="NAD(P)-binding Rossmann-fold domains"/>
    <property type="match status" value="1"/>
</dbReference>